<dbReference type="InterPro" id="IPR012337">
    <property type="entry name" value="RNaseH-like_sf"/>
</dbReference>
<dbReference type="SUPFAM" id="SSF53098">
    <property type="entry name" value="Ribonuclease H-like"/>
    <property type="match status" value="1"/>
</dbReference>
<reference evidence="2" key="1">
    <citation type="submission" date="2018-05" db="EMBL/GenBank/DDBJ databases">
        <title>Draft genome of Mucuna pruriens seed.</title>
        <authorList>
            <person name="Nnadi N.E."/>
            <person name="Vos R."/>
            <person name="Hasami M.H."/>
            <person name="Devisetty U.K."/>
            <person name="Aguiy J.C."/>
        </authorList>
    </citation>
    <scope>NUCLEOTIDE SEQUENCE [LARGE SCALE GENOMIC DNA]</scope>
    <source>
        <strain evidence="2">JCA_2017</strain>
    </source>
</reference>
<gene>
    <name evidence="2" type="ORF">CR513_17078</name>
</gene>
<dbReference type="Proteomes" id="UP000257109">
    <property type="component" value="Unassembled WGS sequence"/>
</dbReference>
<dbReference type="Gene3D" id="3.30.420.10">
    <property type="entry name" value="Ribonuclease H-like superfamily/Ribonuclease H"/>
    <property type="match status" value="1"/>
</dbReference>
<dbReference type="AlphaFoldDB" id="A0A371HAM3"/>
<feature type="region of interest" description="Disordered" evidence="1">
    <location>
        <begin position="84"/>
        <end position="129"/>
    </location>
</feature>
<dbReference type="GO" id="GO:0003676">
    <property type="term" value="F:nucleic acid binding"/>
    <property type="evidence" value="ECO:0007669"/>
    <property type="project" value="InterPro"/>
</dbReference>
<evidence type="ECO:0000313" key="2">
    <source>
        <dbReference type="EMBL" id="RDX99835.1"/>
    </source>
</evidence>
<name>A0A371HAM3_MUCPR</name>
<dbReference type="EMBL" id="QJKJ01003124">
    <property type="protein sequence ID" value="RDX99835.1"/>
    <property type="molecule type" value="Genomic_DNA"/>
</dbReference>
<sequence length="129" mass="15479">HFQTNDQAKSTNRVILRELRRRLEETKGRWAKELSQVLWSYHTTSHFTTQETSFRLTFEIRDKHHEDLMRIRFLVQNKRREKVKEDPRECTTLVDNPQGPKLEGKDKEKEKVRSDRSPKKGSEPFQGCK</sequence>
<dbReference type="InterPro" id="IPR036397">
    <property type="entry name" value="RNaseH_sf"/>
</dbReference>
<accession>A0A371HAM3</accession>
<keyword evidence="3" id="KW-1185">Reference proteome</keyword>
<dbReference type="PANTHER" id="PTHR48475">
    <property type="entry name" value="RIBONUCLEASE H"/>
    <property type="match status" value="1"/>
</dbReference>
<protein>
    <recommendedName>
        <fullName evidence="4">Integrase catalytic domain-containing protein</fullName>
    </recommendedName>
</protein>
<evidence type="ECO:0008006" key="4">
    <source>
        <dbReference type="Google" id="ProtNLM"/>
    </source>
</evidence>
<feature type="non-terminal residue" evidence="2">
    <location>
        <position position="129"/>
    </location>
</feature>
<comment type="caution">
    <text evidence="2">The sequence shown here is derived from an EMBL/GenBank/DDBJ whole genome shotgun (WGS) entry which is preliminary data.</text>
</comment>
<dbReference type="PANTHER" id="PTHR48475:SF2">
    <property type="entry name" value="RIBONUCLEASE H"/>
    <property type="match status" value="1"/>
</dbReference>
<organism evidence="2 3">
    <name type="scientific">Mucuna pruriens</name>
    <name type="common">Velvet bean</name>
    <name type="synonym">Dolichos pruriens</name>
    <dbReference type="NCBI Taxonomy" id="157652"/>
    <lineage>
        <taxon>Eukaryota</taxon>
        <taxon>Viridiplantae</taxon>
        <taxon>Streptophyta</taxon>
        <taxon>Embryophyta</taxon>
        <taxon>Tracheophyta</taxon>
        <taxon>Spermatophyta</taxon>
        <taxon>Magnoliopsida</taxon>
        <taxon>eudicotyledons</taxon>
        <taxon>Gunneridae</taxon>
        <taxon>Pentapetalae</taxon>
        <taxon>rosids</taxon>
        <taxon>fabids</taxon>
        <taxon>Fabales</taxon>
        <taxon>Fabaceae</taxon>
        <taxon>Papilionoideae</taxon>
        <taxon>50 kb inversion clade</taxon>
        <taxon>NPAAA clade</taxon>
        <taxon>indigoferoid/millettioid clade</taxon>
        <taxon>Phaseoleae</taxon>
        <taxon>Mucuna</taxon>
    </lineage>
</organism>
<evidence type="ECO:0000313" key="3">
    <source>
        <dbReference type="Proteomes" id="UP000257109"/>
    </source>
</evidence>
<dbReference type="OrthoDB" id="1739513at2759"/>
<feature type="compositionally biased region" description="Basic and acidic residues" evidence="1">
    <location>
        <begin position="102"/>
        <end position="122"/>
    </location>
</feature>
<feature type="non-terminal residue" evidence="2">
    <location>
        <position position="1"/>
    </location>
</feature>
<proteinExistence type="predicted"/>
<evidence type="ECO:0000256" key="1">
    <source>
        <dbReference type="SAM" id="MobiDB-lite"/>
    </source>
</evidence>